<dbReference type="InterPro" id="IPR031481">
    <property type="entry name" value="Glyco_tran_10_N"/>
</dbReference>
<dbReference type="GO" id="GO:0000139">
    <property type="term" value="C:Golgi membrane"/>
    <property type="evidence" value="ECO:0007669"/>
    <property type="project" value="UniProtKB-SubCell"/>
</dbReference>
<keyword evidence="8" id="KW-1133">Transmembrane helix</keyword>
<dbReference type="EC" id="2.4.1.-" evidence="12"/>
<dbReference type="SUPFAM" id="SSF53756">
    <property type="entry name" value="UDP-Glycosyltransferase/glycogen phosphorylase"/>
    <property type="match status" value="1"/>
</dbReference>
<dbReference type="InterPro" id="IPR055270">
    <property type="entry name" value="Glyco_tran_10_C"/>
</dbReference>
<evidence type="ECO:0000256" key="4">
    <source>
        <dbReference type="ARBA" id="ARBA00022676"/>
    </source>
</evidence>
<name>A0AAD9JIF9_9ANNE</name>
<evidence type="ECO:0000256" key="9">
    <source>
        <dbReference type="ARBA" id="ARBA00023034"/>
    </source>
</evidence>
<evidence type="ECO:0000256" key="8">
    <source>
        <dbReference type="ARBA" id="ARBA00022989"/>
    </source>
</evidence>
<keyword evidence="4 12" id="KW-0328">Glycosyltransferase</keyword>
<protein>
    <recommendedName>
        <fullName evidence="12">Fucosyltransferase</fullName>
        <ecNumber evidence="12">2.4.1.-</ecNumber>
    </recommendedName>
</protein>
<evidence type="ECO:0000256" key="6">
    <source>
        <dbReference type="ARBA" id="ARBA00022692"/>
    </source>
</evidence>
<dbReference type="Pfam" id="PF00852">
    <property type="entry name" value="Glyco_transf_10"/>
    <property type="match status" value="1"/>
</dbReference>
<organism evidence="15 16">
    <name type="scientific">Paralvinella palmiformis</name>
    <dbReference type="NCBI Taxonomy" id="53620"/>
    <lineage>
        <taxon>Eukaryota</taxon>
        <taxon>Metazoa</taxon>
        <taxon>Spiralia</taxon>
        <taxon>Lophotrochozoa</taxon>
        <taxon>Annelida</taxon>
        <taxon>Polychaeta</taxon>
        <taxon>Sedentaria</taxon>
        <taxon>Canalipalpata</taxon>
        <taxon>Terebellida</taxon>
        <taxon>Terebelliformia</taxon>
        <taxon>Alvinellidae</taxon>
        <taxon>Paralvinella</taxon>
    </lineage>
</organism>
<evidence type="ECO:0000256" key="7">
    <source>
        <dbReference type="ARBA" id="ARBA00022968"/>
    </source>
</evidence>
<feature type="domain" description="Fucosyltransferase N-terminal" evidence="14">
    <location>
        <begin position="19"/>
        <end position="143"/>
    </location>
</feature>
<evidence type="ECO:0000259" key="13">
    <source>
        <dbReference type="Pfam" id="PF00852"/>
    </source>
</evidence>
<evidence type="ECO:0000313" key="15">
    <source>
        <dbReference type="EMBL" id="KAK2153616.1"/>
    </source>
</evidence>
<dbReference type="Pfam" id="PF17039">
    <property type="entry name" value="Glyco_tran_10_N"/>
    <property type="match status" value="1"/>
</dbReference>
<comment type="pathway">
    <text evidence="2">Protein modification; protein glycosylation.</text>
</comment>
<reference evidence="15" key="1">
    <citation type="journal article" date="2023" name="Mol. Biol. Evol.">
        <title>Third-Generation Sequencing Reveals the Adaptive Role of the Epigenome in Three Deep-Sea Polychaetes.</title>
        <authorList>
            <person name="Perez M."/>
            <person name="Aroh O."/>
            <person name="Sun Y."/>
            <person name="Lan Y."/>
            <person name="Juniper S.K."/>
            <person name="Young C.R."/>
            <person name="Angers B."/>
            <person name="Qian P.Y."/>
        </authorList>
    </citation>
    <scope>NUCLEOTIDE SEQUENCE</scope>
    <source>
        <strain evidence="15">P08H-3</strain>
    </source>
</reference>
<dbReference type="GO" id="GO:0008417">
    <property type="term" value="F:fucosyltransferase activity"/>
    <property type="evidence" value="ECO:0007669"/>
    <property type="project" value="InterPro"/>
</dbReference>
<feature type="domain" description="Fucosyltransferase C-terminal" evidence="13">
    <location>
        <begin position="164"/>
        <end position="333"/>
    </location>
</feature>
<dbReference type="PANTHER" id="PTHR48438:SF1">
    <property type="entry name" value="ALPHA-(1,3)-FUCOSYLTRANSFERASE C-RELATED"/>
    <property type="match status" value="1"/>
</dbReference>
<dbReference type="GO" id="GO:0032580">
    <property type="term" value="C:Golgi cisterna membrane"/>
    <property type="evidence" value="ECO:0007669"/>
    <property type="project" value="UniProtKB-SubCell"/>
</dbReference>
<evidence type="ECO:0000256" key="11">
    <source>
        <dbReference type="ARBA" id="ARBA00023180"/>
    </source>
</evidence>
<keyword evidence="7" id="KW-0735">Signal-anchor</keyword>
<comment type="subcellular location">
    <subcellularLocation>
        <location evidence="1">Golgi apparatus membrane</location>
        <topology evidence="1">Single-pass type II membrane protein</topology>
    </subcellularLocation>
    <subcellularLocation>
        <location evidence="12">Golgi apparatus</location>
        <location evidence="12">Golgi stack membrane</location>
        <topology evidence="12">Single-pass type II membrane protein</topology>
    </subcellularLocation>
</comment>
<evidence type="ECO:0000256" key="5">
    <source>
        <dbReference type="ARBA" id="ARBA00022679"/>
    </source>
</evidence>
<dbReference type="Gene3D" id="3.40.50.11660">
    <property type="entry name" value="Glycosyl transferase family 10, C-terminal domain"/>
    <property type="match status" value="1"/>
</dbReference>
<comment type="similarity">
    <text evidence="3 12">Belongs to the glycosyltransferase 10 family.</text>
</comment>
<accession>A0AAD9JIF9</accession>
<dbReference type="AlphaFoldDB" id="A0AAD9JIF9"/>
<dbReference type="EMBL" id="JAODUP010000291">
    <property type="protein sequence ID" value="KAK2153616.1"/>
    <property type="molecule type" value="Genomic_DNA"/>
</dbReference>
<evidence type="ECO:0000256" key="10">
    <source>
        <dbReference type="ARBA" id="ARBA00023136"/>
    </source>
</evidence>
<dbReference type="InterPro" id="IPR001503">
    <property type="entry name" value="Glyco_trans_10"/>
</dbReference>
<keyword evidence="16" id="KW-1185">Reference proteome</keyword>
<gene>
    <name evidence="15" type="ORF">LSH36_291g05005</name>
</gene>
<dbReference type="Proteomes" id="UP001208570">
    <property type="component" value="Unassembled WGS sequence"/>
</dbReference>
<keyword evidence="11" id="KW-0325">Glycoprotein</keyword>
<evidence type="ECO:0000256" key="12">
    <source>
        <dbReference type="RuleBase" id="RU003832"/>
    </source>
</evidence>
<keyword evidence="5 12" id="KW-0808">Transferase</keyword>
<dbReference type="PANTHER" id="PTHR48438">
    <property type="entry name" value="ALPHA-(1,3)-FUCOSYLTRANSFERASE C-RELATED"/>
    <property type="match status" value="1"/>
</dbReference>
<sequence>MRTRITNWAENNRSTKVNRTKLILTWGTFKQAKDFGYGKESFAKKCGSDRCELIDDMNRLSDVACVLFYVKNVTSSTVIPRGVKFTQMFRAPGYPVRDDKTQIFVFFHAESPTRSRHLPFDRLNDYFNLTMTYLYHPDTDILISRGVGLMSGSASRDDQVKLVKAKTKLVAWVVSNCQKPHSIRNRYVKLLSKHIPVDIYGKCATPCNDSWPSMDCFRNIEKQYKFYLAFENSLCVDYITEKAYRTLAMYMVPVVLNGGDNDKLLPPYSYIDVSHFRSPRHLADYLKRLDSNDEEYMEYFEWKKHYKPKRGQKHPFCRLCDILHNKDYKYKTYFKPAQYWNESKYCKTTAEEDLLIGEV</sequence>
<evidence type="ECO:0000256" key="3">
    <source>
        <dbReference type="ARBA" id="ARBA00008919"/>
    </source>
</evidence>
<comment type="caution">
    <text evidence="15">The sequence shown here is derived from an EMBL/GenBank/DDBJ whole genome shotgun (WGS) entry which is preliminary data.</text>
</comment>
<dbReference type="FunFam" id="3.40.50.11660:FF:000004">
    <property type="entry name" value="Glycoprotein 3-alpha-L-fucosyltransferase A"/>
    <property type="match status" value="1"/>
</dbReference>
<evidence type="ECO:0000256" key="2">
    <source>
        <dbReference type="ARBA" id="ARBA00004922"/>
    </source>
</evidence>
<proteinExistence type="inferred from homology"/>
<keyword evidence="10" id="KW-0472">Membrane</keyword>
<evidence type="ECO:0000256" key="1">
    <source>
        <dbReference type="ARBA" id="ARBA00004323"/>
    </source>
</evidence>
<keyword evidence="9 12" id="KW-0333">Golgi apparatus</keyword>
<evidence type="ECO:0000259" key="14">
    <source>
        <dbReference type="Pfam" id="PF17039"/>
    </source>
</evidence>
<dbReference type="InterPro" id="IPR038577">
    <property type="entry name" value="GT10-like_C_sf"/>
</dbReference>
<evidence type="ECO:0000313" key="16">
    <source>
        <dbReference type="Proteomes" id="UP001208570"/>
    </source>
</evidence>
<keyword evidence="6 12" id="KW-0812">Transmembrane</keyword>